<evidence type="ECO:0000256" key="4">
    <source>
        <dbReference type="ARBA" id="ARBA00006759"/>
    </source>
</evidence>
<gene>
    <name evidence="11" type="ORF">X801_07951</name>
</gene>
<feature type="non-terminal residue" evidence="11">
    <location>
        <position position="285"/>
    </location>
</feature>
<comment type="pathway">
    <text evidence="3">Secondary metabolite metabolism; methylglyoxal degradation; (R)-lactate from methylglyoxal: step 2/2.</text>
</comment>
<dbReference type="InterPro" id="IPR017782">
    <property type="entry name" value="Hydroxyacylglutathione_Hdrlase"/>
</dbReference>
<dbReference type="InterPro" id="IPR001279">
    <property type="entry name" value="Metallo-B-lactamas"/>
</dbReference>
<evidence type="ECO:0000256" key="1">
    <source>
        <dbReference type="ARBA" id="ARBA00001623"/>
    </source>
</evidence>
<dbReference type="PANTHER" id="PTHR11935">
    <property type="entry name" value="BETA LACTAMASE DOMAIN"/>
    <property type="match status" value="1"/>
</dbReference>
<name>A0A1S8WP37_OPIVI</name>
<dbReference type="CDD" id="cd07723">
    <property type="entry name" value="hydroxyacylglutathione_hydrolase_MBL-fold"/>
    <property type="match status" value="1"/>
</dbReference>
<dbReference type="AlphaFoldDB" id="A0A1S8WP37"/>
<dbReference type="InterPro" id="IPR032282">
    <property type="entry name" value="HAGH_C"/>
</dbReference>
<dbReference type="GO" id="GO:0019243">
    <property type="term" value="P:methylglyoxal catabolic process to D-lactate via S-lactoyl-glutathione"/>
    <property type="evidence" value="ECO:0007669"/>
    <property type="project" value="InterPro"/>
</dbReference>
<dbReference type="NCBIfam" id="TIGR03413">
    <property type="entry name" value="GSH_gloB"/>
    <property type="match status" value="1"/>
</dbReference>
<proteinExistence type="inferred from homology"/>
<dbReference type="GO" id="GO:0046872">
    <property type="term" value="F:metal ion binding"/>
    <property type="evidence" value="ECO:0007669"/>
    <property type="project" value="UniProtKB-KW"/>
</dbReference>
<dbReference type="InterPro" id="IPR036866">
    <property type="entry name" value="RibonucZ/Hydroxyglut_hydro"/>
</dbReference>
<comment type="cofactor">
    <cofactor evidence="2">
        <name>Zn(2+)</name>
        <dbReference type="ChEBI" id="CHEBI:29105"/>
    </cofactor>
</comment>
<dbReference type="Pfam" id="PF16123">
    <property type="entry name" value="HAGH_C"/>
    <property type="match status" value="1"/>
</dbReference>
<evidence type="ECO:0000256" key="9">
    <source>
        <dbReference type="ARBA" id="ARBA00031044"/>
    </source>
</evidence>
<evidence type="ECO:0000256" key="2">
    <source>
        <dbReference type="ARBA" id="ARBA00001947"/>
    </source>
</evidence>
<dbReference type="Proteomes" id="UP000243686">
    <property type="component" value="Unassembled WGS sequence"/>
</dbReference>
<evidence type="ECO:0000259" key="10">
    <source>
        <dbReference type="SMART" id="SM00849"/>
    </source>
</evidence>
<dbReference type="PANTHER" id="PTHR11935:SF94">
    <property type="entry name" value="TENZING NORGAY, ISOFORM C"/>
    <property type="match status" value="1"/>
</dbReference>
<keyword evidence="12" id="KW-1185">Reference proteome</keyword>
<feature type="domain" description="Metallo-beta-lactamase" evidence="10">
    <location>
        <begin position="11"/>
        <end position="178"/>
    </location>
</feature>
<sequence>MDVLVLNAWSDNYMYLLVEQASKMCAAVDPVEPEKILDAVTKHGLTLSLVLTTHHRADHASGNGALAKKWKEKSGEKLIIYGGDKRVDALTNLVSDGEVIKVGHTLNVKCLATPCHTTGHICYYVSDSTKDCHAVFTGDTLFLGGCGRFFEGTPEQMHHALLGSLGKLPPSTKVYCGHEYTVKNLEFGLTVEPNNKALQERLKHAKDLRARGLPTVPGTIQDELDTNPFMRVDQTDVLAHAKTNNPIEAMRLDPINEARQHMVYGATADFVTTGAHLKECLRVTE</sequence>
<comment type="similarity">
    <text evidence="4">Belongs to the metallo-beta-lactamase superfamily. Glyoxalase II family.</text>
</comment>
<organism evidence="11 12">
    <name type="scientific">Opisthorchis viverrini</name>
    <name type="common">Southeast Asian liver fluke</name>
    <dbReference type="NCBI Taxonomy" id="6198"/>
    <lineage>
        <taxon>Eukaryota</taxon>
        <taxon>Metazoa</taxon>
        <taxon>Spiralia</taxon>
        <taxon>Lophotrochozoa</taxon>
        <taxon>Platyhelminthes</taxon>
        <taxon>Trematoda</taxon>
        <taxon>Digenea</taxon>
        <taxon>Opisthorchiida</taxon>
        <taxon>Opisthorchiata</taxon>
        <taxon>Opisthorchiidae</taxon>
        <taxon>Opisthorchis</taxon>
    </lineage>
</organism>
<dbReference type="Gene3D" id="3.60.15.10">
    <property type="entry name" value="Ribonuclease Z/Hydroxyacylglutathione hydrolase-like"/>
    <property type="match status" value="1"/>
</dbReference>
<dbReference type="HAMAP" id="MF_01374">
    <property type="entry name" value="Glyoxalase_2"/>
    <property type="match status" value="1"/>
</dbReference>
<protein>
    <recommendedName>
        <fullName evidence="5">hydroxyacylglutathione hydrolase</fullName>
        <ecNumber evidence="5">3.1.2.6</ecNumber>
    </recommendedName>
    <alternativeName>
        <fullName evidence="9">Glyoxalase II</fullName>
    </alternativeName>
</protein>
<dbReference type="FunFam" id="3.60.15.10:FF:000019">
    <property type="entry name" value="Hydroxyacylglutathione hydrolase, mitochondrial"/>
    <property type="match status" value="1"/>
</dbReference>
<dbReference type="SUPFAM" id="SSF56281">
    <property type="entry name" value="Metallo-hydrolase/oxidoreductase"/>
    <property type="match status" value="1"/>
</dbReference>
<dbReference type="PIRSF" id="PIRSF005457">
    <property type="entry name" value="Glx"/>
    <property type="match status" value="1"/>
</dbReference>
<dbReference type="SMART" id="SM00849">
    <property type="entry name" value="Lactamase_B"/>
    <property type="match status" value="1"/>
</dbReference>
<dbReference type="Pfam" id="PF00753">
    <property type="entry name" value="Lactamase_B"/>
    <property type="match status" value="1"/>
</dbReference>
<evidence type="ECO:0000313" key="11">
    <source>
        <dbReference type="EMBL" id="OON16238.1"/>
    </source>
</evidence>
<dbReference type="GO" id="GO:0004416">
    <property type="term" value="F:hydroxyacylglutathione hydrolase activity"/>
    <property type="evidence" value="ECO:0007669"/>
    <property type="project" value="UniProtKB-EC"/>
</dbReference>
<accession>A0A1S8WP37</accession>
<evidence type="ECO:0000256" key="7">
    <source>
        <dbReference type="ARBA" id="ARBA00022801"/>
    </source>
</evidence>
<evidence type="ECO:0000256" key="3">
    <source>
        <dbReference type="ARBA" id="ARBA00004963"/>
    </source>
</evidence>
<comment type="catalytic activity">
    <reaction evidence="1">
        <text>an S-(2-hydroxyacyl)glutathione + H2O = a 2-hydroxy carboxylate + glutathione + H(+)</text>
        <dbReference type="Rhea" id="RHEA:21864"/>
        <dbReference type="ChEBI" id="CHEBI:15377"/>
        <dbReference type="ChEBI" id="CHEBI:15378"/>
        <dbReference type="ChEBI" id="CHEBI:57925"/>
        <dbReference type="ChEBI" id="CHEBI:58896"/>
        <dbReference type="ChEBI" id="CHEBI:71261"/>
        <dbReference type="EC" id="3.1.2.6"/>
    </reaction>
</comment>
<evidence type="ECO:0000313" key="12">
    <source>
        <dbReference type="Proteomes" id="UP000243686"/>
    </source>
</evidence>
<keyword evidence="6" id="KW-0479">Metal-binding</keyword>
<evidence type="ECO:0000256" key="5">
    <source>
        <dbReference type="ARBA" id="ARBA00011917"/>
    </source>
</evidence>
<dbReference type="InterPro" id="IPR035680">
    <property type="entry name" value="Clx_II_MBL"/>
</dbReference>
<evidence type="ECO:0000256" key="6">
    <source>
        <dbReference type="ARBA" id="ARBA00022723"/>
    </source>
</evidence>
<keyword evidence="8" id="KW-0862">Zinc</keyword>
<dbReference type="EC" id="3.1.2.6" evidence="5"/>
<keyword evidence="7 11" id="KW-0378">Hydrolase</keyword>
<reference evidence="11 12" key="1">
    <citation type="submission" date="2015-03" db="EMBL/GenBank/DDBJ databases">
        <title>Draft genome of the nematode, Opisthorchis viverrini.</title>
        <authorList>
            <person name="Mitreva M."/>
        </authorList>
    </citation>
    <scope>NUCLEOTIDE SEQUENCE [LARGE SCALE GENOMIC DNA]</scope>
    <source>
        <strain evidence="11">Khon Kaen</strain>
    </source>
</reference>
<evidence type="ECO:0000256" key="8">
    <source>
        <dbReference type="ARBA" id="ARBA00022833"/>
    </source>
</evidence>
<dbReference type="EMBL" id="KV898215">
    <property type="protein sequence ID" value="OON16238.1"/>
    <property type="molecule type" value="Genomic_DNA"/>
</dbReference>